<dbReference type="PANTHER" id="PTHR33969:SF2">
    <property type="entry name" value="SEGREGATION AND CONDENSATION PROTEIN A"/>
    <property type="match status" value="1"/>
</dbReference>
<name>I7J3L9_9LACO</name>
<dbReference type="STRING" id="1423751.FC38_GL000710"/>
<dbReference type="EMBL" id="AYZO01000002">
    <property type="protein sequence ID" value="KRN14626.1"/>
    <property type="molecule type" value="Genomic_DNA"/>
</dbReference>
<reference evidence="4 6" key="1">
    <citation type="submission" date="2012-06" db="EMBL/GenBank/DDBJ databases">
        <title>Draft genome sequence of Lactobacillus gigeriorum CRBIP 24.85T, isolated from chicken crop.</title>
        <authorList>
            <person name="Cousin S."/>
            <person name="Ma L."/>
            <person name="Creno S."/>
            <person name="Clermont D."/>
            <person name="Loux V."/>
            <person name="Bizet C."/>
            <person name="Bouchier C."/>
        </authorList>
    </citation>
    <scope>NUCLEOTIDE SEQUENCE [LARGE SCALE GENOMIC DNA]</scope>
    <source>
        <strain evidence="6">CRBIP 24.85T</strain>
        <strain evidence="4">Type strain: CRBIP 24.85</strain>
    </source>
</reference>
<dbReference type="InterPro" id="IPR003768">
    <property type="entry name" value="ScpA"/>
</dbReference>
<dbReference type="RefSeq" id="WP_008474107.1">
    <property type="nucleotide sequence ID" value="NZ_AYZO01000002.1"/>
</dbReference>
<evidence type="ECO:0000256" key="2">
    <source>
        <dbReference type="ARBA" id="ARBA00044777"/>
    </source>
</evidence>
<dbReference type="GO" id="GO:0006260">
    <property type="term" value="P:DNA replication"/>
    <property type="evidence" value="ECO:0007669"/>
    <property type="project" value="UniProtKB-UniRule"/>
</dbReference>
<evidence type="ECO:0000256" key="3">
    <source>
        <dbReference type="HAMAP-Rule" id="MF_01805"/>
    </source>
</evidence>
<dbReference type="GO" id="GO:0007059">
    <property type="term" value="P:chromosome segregation"/>
    <property type="evidence" value="ECO:0007669"/>
    <property type="project" value="UniProtKB-UniRule"/>
</dbReference>
<comment type="subunit">
    <text evidence="3">Component of a cohesin-like complex composed of ScpA, ScpB and the Smc homodimer, in which ScpA and ScpB bind to the head domain of Smc. The presence of the three proteins is required for the association of the complex with DNA.</text>
</comment>
<comment type="subcellular location">
    <subcellularLocation>
        <location evidence="3">Cytoplasm</location>
    </subcellularLocation>
    <text evidence="3">Associated with two foci at the outer edges of the nucleoid region in young cells, and at four foci within both cell halves in older cells.</text>
</comment>
<protein>
    <recommendedName>
        <fullName evidence="2 3">Segregation and condensation protein A</fullName>
    </recommendedName>
</protein>
<keyword evidence="1 3" id="KW-0159">Chromosome partition</keyword>
<dbReference type="GO" id="GO:0051301">
    <property type="term" value="P:cell division"/>
    <property type="evidence" value="ECO:0007669"/>
    <property type="project" value="UniProtKB-KW"/>
</dbReference>
<dbReference type="PANTHER" id="PTHR33969">
    <property type="entry name" value="SEGREGATION AND CONDENSATION PROTEIN A"/>
    <property type="match status" value="1"/>
</dbReference>
<gene>
    <name evidence="3" type="primary">scpA</name>
    <name evidence="4" type="ORF">BN52_00410</name>
    <name evidence="5" type="ORF">FC38_GL000710</name>
</gene>
<evidence type="ECO:0000313" key="5">
    <source>
        <dbReference type="EMBL" id="KRN14626.1"/>
    </source>
</evidence>
<dbReference type="EMBL" id="CAKC01000093">
    <property type="protein sequence ID" value="CCI87777.1"/>
    <property type="molecule type" value="Genomic_DNA"/>
</dbReference>
<dbReference type="Gene3D" id="6.10.250.2410">
    <property type="match status" value="1"/>
</dbReference>
<dbReference type="AlphaFoldDB" id="I7J3L9"/>
<comment type="caution">
    <text evidence="4">The sequence shown here is derived from an EMBL/GenBank/DDBJ whole genome shotgun (WGS) entry which is preliminary data.</text>
</comment>
<comment type="similarity">
    <text evidence="3">Belongs to the ScpA family.</text>
</comment>
<dbReference type="GO" id="GO:0005737">
    <property type="term" value="C:cytoplasm"/>
    <property type="evidence" value="ECO:0007669"/>
    <property type="project" value="UniProtKB-SubCell"/>
</dbReference>
<dbReference type="HAMAP" id="MF_01805">
    <property type="entry name" value="ScpA"/>
    <property type="match status" value="1"/>
</dbReference>
<evidence type="ECO:0000256" key="1">
    <source>
        <dbReference type="ARBA" id="ARBA00022829"/>
    </source>
</evidence>
<dbReference type="Proteomes" id="UP000009326">
    <property type="component" value="Unassembled WGS sequence"/>
</dbReference>
<evidence type="ECO:0000313" key="7">
    <source>
        <dbReference type="Proteomes" id="UP000051521"/>
    </source>
</evidence>
<organism evidence="4 6">
    <name type="scientific">Lactobacillus gigeriorum DSM 23908 = CRBIP 24.85</name>
    <dbReference type="NCBI Taxonomy" id="1423751"/>
    <lineage>
        <taxon>Bacteria</taxon>
        <taxon>Bacillati</taxon>
        <taxon>Bacillota</taxon>
        <taxon>Bacilli</taxon>
        <taxon>Lactobacillales</taxon>
        <taxon>Lactobacillaceae</taxon>
        <taxon>Lactobacillus</taxon>
    </lineage>
</organism>
<dbReference type="PATRIC" id="fig|1423751.3.peg.734"/>
<keyword evidence="3" id="KW-0963">Cytoplasm</keyword>
<dbReference type="Pfam" id="PF02616">
    <property type="entry name" value="SMC_ScpA"/>
    <property type="match status" value="1"/>
</dbReference>
<keyword evidence="3" id="KW-0131">Cell cycle</keyword>
<evidence type="ECO:0000313" key="4">
    <source>
        <dbReference type="EMBL" id="CCI87777.1"/>
    </source>
</evidence>
<proteinExistence type="inferred from homology"/>
<evidence type="ECO:0000313" key="6">
    <source>
        <dbReference type="Proteomes" id="UP000009326"/>
    </source>
</evidence>
<reference evidence="5 7" key="2">
    <citation type="journal article" date="2015" name="Genome Announc.">
        <title>Expanding the biotechnology potential of lactobacilli through comparative genomics of 213 strains and associated genera.</title>
        <authorList>
            <person name="Sun Z."/>
            <person name="Harris H.M."/>
            <person name="McCann A."/>
            <person name="Guo C."/>
            <person name="Argimon S."/>
            <person name="Zhang W."/>
            <person name="Yang X."/>
            <person name="Jeffery I.B."/>
            <person name="Cooney J.C."/>
            <person name="Kagawa T.F."/>
            <person name="Liu W."/>
            <person name="Song Y."/>
            <person name="Salvetti E."/>
            <person name="Wrobel A."/>
            <person name="Rasinkangas P."/>
            <person name="Parkhill J."/>
            <person name="Rea M.C."/>
            <person name="O'Sullivan O."/>
            <person name="Ritari J."/>
            <person name="Douillard F.P."/>
            <person name="Paul Ross R."/>
            <person name="Yang R."/>
            <person name="Briner A.E."/>
            <person name="Felis G.E."/>
            <person name="de Vos W.M."/>
            <person name="Barrangou R."/>
            <person name="Klaenhammer T.R."/>
            <person name="Caufield P.W."/>
            <person name="Cui Y."/>
            <person name="Zhang H."/>
            <person name="O'Toole P.W."/>
        </authorList>
    </citation>
    <scope>NUCLEOTIDE SEQUENCE [LARGE SCALE GENOMIC DNA]</scope>
    <source>
        <strain evidence="5 7">DSM 23908</strain>
    </source>
</reference>
<comment type="function">
    <text evidence="3">Participates in chromosomal partition during cell division. May act via the formation of a condensin-like complex containing Smc and ScpB that pull DNA away from mid-cell into both cell halves.</text>
</comment>
<keyword evidence="3" id="KW-0132">Cell division</keyword>
<sequence length="245" mass="28187">MENDDLKLELPNFQGPLDLLLHLIKVQEIDIYDIPIAKITRQYMAYLQRMQSLNLQIAGEYFLMSATLLRIKSQYLLPKNDFEDDVAYEEDPRDELVEQLIQYSVFKKASEYFKEREQNVPIIVSKEPSTSSENKLNLLPKGKISVSDLTAAFATVVRKQKLRQPVAAEVKLRAKSIPEMISFLQEKLTLNQKVSFFTCLNNFSTLADAIALFLATLELCKNHQATAWQIDNFEDIQLEKVSYNG</sequence>
<keyword evidence="7" id="KW-1185">Reference proteome</keyword>
<dbReference type="Proteomes" id="UP000051521">
    <property type="component" value="Unassembled WGS sequence"/>
</dbReference>
<accession>I7J3L9</accession>
<dbReference type="OrthoDB" id="9811016at2"/>